<dbReference type="RefSeq" id="WP_119148560.1">
    <property type="nucleotide sequence ID" value="NZ_QXJM01000029.1"/>
</dbReference>
<name>A0A398CY15_9BACL</name>
<dbReference type="Proteomes" id="UP000266340">
    <property type="component" value="Unassembled WGS sequence"/>
</dbReference>
<reference evidence="1 2" key="1">
    <citation type="submission" date="2018-09" db="EMBL/GenBank/DDBJ databases">
        <title>Cohnella cavernae sp. nov., isolated from a karst cave.</title>
        <authorList>
            <person name="Zhu H."/>
        </authorList>
    </citation>
    <scope>NUCLEOTIDE SEQUENCE [LARGE SCALE GENOMIC DNA]</scope>
    <source>
        <strain evidence="1 2">K2E09-144</strain>
    </source>
</reference>
<proteinExistence type="predicted"/>
<protein>
    <submittedName>
        <fullName evidence="1">Uncharacterized protein</fullName>
    </submittedName>
</protein>
<comment type="caution">
    <text evidence="1">The sequence shown here is derived from an EMBL/GenBank/DDBJ whole genome shotgun (WGS) entry which is preliminary data.</text>
</comment>
<keyword evidence="2" id="KW-1185">Reference proteome</keyword>
<evidence type="ECO:0000313" key="1">
    <source>
        <dbReference type="EMBL" id="RIE03884.1"/>
    </source>
</evidence>
<accession>A0A398CY15</accession>
<dbReference type="EMBL" id="QXJM01000029">
    <property type="protein sequence ID" value="RIE03884.1"/>
    <property type="molecule type" value="Genomic_DNA"/>
</dbReference>
<organism evidence="1 2">
    <name type="scientific">Cohnella faecalis</name>
    <dbReference type="NCBI Taxonomy" id="2315694"/>
    <lineage>
        <taxon>Bacteria</taxon>
        <taxon>Bacillati</taxon>
        <taxon>Bacillota</taxon>
        <taxon>Bacilli</taxon>
        <taxon>Bacillales</taxon>
        <taxon>Paenibacillaceae</taxon>
        <taxon>Cohnella</taxon>
    </lineage>
</organism>
<gene>
    <name evidence="1" type="ORF">D3H35_07905</name>
</gene>
<sequence length="80" mass="9341">MTDQSNGLRFDIYERVHLPDEVAAIEELEEIELVPHMQALPQEDEVLLRGICCYPACTNRKIRPESRSWSIGFRSKLHCR</sequence>
<evidence type="ECO:0000313" key="2">
    <source>
        <dbReference type="Proteomes" id="UP000266340"/>
    </source>
</evidence>
<dbReference type="OrthoDB" id="2966368at2"/>
<dbReference type="AlphaFoldDB" id="A0A398CY15"/>